<dbReference type="Pfam" id="PF00296">
    <property type="entry name" value="Bac_luciferase"/>
    <property type="match status" value="1"/>
</dbReference>
<evidence type="ECO:0000313" key="6">
    <source>
        <dbReference type="EMBL" id="AJF67641.1"/>
    </source>
</evidence>
<dbReference type="KEGG" id="svt:SVTN_27890"/>
<keyword evidence="7" id="KW-1185">Reference proteome</keyword>
<dbReference type="InterPro" id="IPR011251">
    <property type="entry name" value="Luciferase-like_dom"/>
</dbReference>
<keyword evidence="4" id="KW-0503">Monooxygenase</keyword>
<dbReference type="RefSeq" id="WP_041131577.1">
    <property type="nucleotide sequence ID" value="NZ_CP010407.1"/>
</dbReference>
<evidence type="ECO:0000259" key="5">
    <source>
        <dbReference type="Pfam" id="PF00296"/>
    </source>
</evidence>
<proteinExistence type="predicted"/>
<dbReference type="EMBL" id="CP010407">
    <property type="protein sequence ID" value="AJF67641.1"/>
    <property type="molecule type" value="Genomic_DNA"/>
</dbReference>
<keyword evidence="1" id="KW-0285">Flavoprotein</keyword>
<dbReference type="HOGENOM" id="CLU_027853_7_1_11"/>
<evidence type="ECO:0000256" key="3">
    <source>
        <dbReference type="ARBA" id="ARBA00023002"/>
    </source>
</evidence>
<dbReference type="AlphaFoldDB" id="A0A0B5I503"/>
<dbReference type="NCBIfam" id="TIGR03619">
    <property type="entry name" value="F420_Rv2161c"/>
    <property type="match status" value="1"/>
</dbReference>
<dbReference type="SUPFAM" id="SSF51679">
    <property type="entry name" value="Bacterial luciferase-like"/>
    <property type="match status" value="1"/>
</dbReference>
<accession>A0A0B5I503</accession>
<dbReference type="Gene3D" id="3.20.20.30">
    <property type="entry name" value="Luciferase-like domain"/>
    <property type="match status" value="1"/>
</dbReference>
<evidence type="ECO:0000256" key="2">
    <source>
        <dbReference type="ARBA" id="ARBA00022643"/>
    </source>
</evidence>
<dbReference type="InterPro" id="IPR019921">
    <property type="entry name" value="Lucif-like_OxRdtase_Rv2161c"/>
</dbReference>
<gene>
    <name evidence="6" type="ORF">SVTN_27890</name>
</gene>
<evidence type="ECO:0000256" key="1">
    <source>
        <dbReference type="ARBA" id="ARBA00022630"/>
    </source>
</evidence>
<keyword evidence="3" id="KW-0560">Oxidoreductase</keyword>
<dbReference type="PANTHER" id="PTHR42847">
    <property type="entry name" value="ALKANESULFONATE MONOOXYGENASE"/>
    <property type="match status" value="1"/>
</dbReference>
<organism evidence="6 7">
    <name type="scientific">Streptomyces vietnamensis</name>
    <dbReference type="NCBI Taxonomy" id="362257"/>
    <lineage>
        <taxon>Bacteria</taxon>
        <taxon>Bacillati</taxon>
        <taxon>Actinomycetota</taxon>
        <taxon>Actinomycetes</taxon>
        <taxon>Kitasatosporales</taxon>
        <taxon>Streptomycetaceae</taxon>
        <taxon>Streptomyces</taxon>
    </lineage>
</organism>
<dbReference type="InterPro" id="IPR050172">
    <property type="entry name" value="SsuD_RutA_monooxygenase"/>
</dbReference>
<name>A0A0B5I503_9ACTN</name>
<dbReference type="PANTHER" id="PTHR42847:SF4">
    <property type="entry name" value="ALKANESULFONATE MONOOXYGENASE-RELATED"/>
    <property type="match status" value="1"/>
</dbReference>
<evidence type="ECO:0000256" key="4">
    <source>
        <dbReference type="ARBA" id="ARBA00023033"/>
    </source>
</evidence>
<dbReference type="Proteomes" id="UP000031774">
    <property type="component" value="Chromosome"/>
</dbReference>
<dbReference type="GO" id="GO:0046306">
    <property type="term" value="P:alkanesulfonate catabolic process"/>
    <property type="evidence" value="ECO:0007669"/>
    <property type="project" value="TreeGrafter"/>
</dbReference>
<protein>
    <submittedName>
        <fullName evidence="6">F420-dependent oxidoreductase</fullName>
    </submittedName>
</protein>
<evidence type="ECO:0000313" key="7">
    <source>
        <dbReference type="Proteomes" id="UP000031774"/>
    </source>
</evidence>
<dbReference type="GO" id="GO:0008726">
    <property type="term" value="F:alkanesulfonate monooxygenase activity"/>
    <property type="evidence" value="ECO:0007669"/>
    <property type="project" value="TreeGrafter"/>
</dbReference>
<sequence>MKFGVNLPNYGPEATPDALADWALRVEAMGYHYAMVSDHVALTPDVQHLFPAPFYDPFATLAWLAGVTRTVGLGTTVTILPYRHPVHTARVAANIDRFSNGRLVFGAAAGWAAREFAVLDVPYRKRGAISDEYLAAIKACWADEVASFDGAHVSFREVHTGPLPVQRPGPPVWVGGHSYGALRRAVRLGDAWHPTSVSGDWLLGVGLPTLRQVAEEQELPVPDLCPRIKLRVTPRPLGPGRLLGEGTLAQIADDLGLLQELGAGAVVLDPTYPGDRREAGRTARDLDVLETLVKEVIDVDAGCVR</sequence>
<reference evidence="6 7" key="1">
    <citation type="submission" date="2014-12" db="EMBL/GenBank/DDBJ databases">
        <title>Complete genome sequence of Streptomyces vietnamensis strain GIMV4.0001, a genetic manipulable producer of the benzoisochromanequinone antibiotic granaticin.</title>
        <authorList>
            <person name="Deng M.R."/>
            <person name="Guo J."/>
            <person name="Ma L.Y."/>
            <person name="Feng G.D."/>
            <person name="Mo C.Y."/>
            <person name="Zhu H.H."/>
        </authorList>
    </citation>
    <scope>NUCLEOTIDE SEQUENCE [LARGE SCALE GENOMIC DNA]</scope>
    <source>
        <strain evidence="7">GIMV4.0001</strain>
    </source>
</reference>
<feature type="domain" description="Luciferase-like" evidence="5">
    <location>
        <begin position="1"/>
        <end position="224"/>
    </location>
</feature>
<keyword evidence="2" id="KW-0288">FMN</keyword>
<dbReference type="STRING" id="362257.SVTN_27890"/>
<dbReference type="InterPro" id="IPR036661">
    <property type="entry name" value="Luciferase-like_sf"/>
</dbReference>